<dbReference type="PANTHER" id="PTHR10357">
    <property type="entry name" value="ALPHA-AMYLASE FAMILY MEMBER"/>
    <property type="match status" value="1"/>
</dbReference>
<dbReference type="Gene3D" id="3.90.400.10">
    <property type="entry name" value="Oligo-1,6-glucosidase, Domain 2"/>
    <property type="match status" value="1"/>
</dbReference>
<name>A0ABQ4VDH8_9MYCO</name>
<accession>A0ABQ4VDH8</accession>
<keyword evidence="5" id="KW-1185">Reference proteome</keyword>
<evidence type="ECO:0000256" key="1">
    <source>
        <dbReference type="ARBA" id="ARBA00008061"/>
    </source>
</evidence>
<sequence>MSDAVPSWWQTAVVYQVYIRSFADGNSDGIGDLQGMRARLPYLAQLGVDAIWINPWYPSPMADAGYDVADYRGIEPSYGTLDEAHTLISEAHTLGIRVLLDIVPNHTSDEHVWFRAAVADEPGARQRYHFRAGRGAEGALPPNNWQSVFGGPAWTQVADGDWYLHLFAPGQPDLNWDHDDVRGEFEEILAFWFDRGIDGFRIDVAHGLVKEAGLPDMAEGATATQPLVVERSGHPAWDQDGVHEVYRGWRSVADRYSPGRVFIAEAWVSSNERLARYLRPDELHTAFQFDFLRSPWRADVLRSVIDDAIGAAASVGAPPTWVLSNHDVTRTVTRFARSQPRHLVETDWERGRWVHEDPDHALGRRRARAAALMQLALPGTAYVYQGEELALEEVEDLPDEMRQDPTWAQSGFTDVGRDGCRIPLPWKATSPPYGFASDDNAVTWLPQPTHWAEHSVEAQDRDPDSTLNLYRCALRLRRSLWRDAGDLTWLEVAPDVAAFERGGAQCWVNTGDTDVTLPVASVVLSSTRGIDRVLPPDTAVWLRSTGSLK</sequence>
<dbReference type="InterPro" id="IPR017853">
    <property type="entry name" value="GH"/>
</dbReference>
<feature type="domain" description="Glycosyl hydrolase family 13 catalytic" evidence="3">
    <location>
        <begin position="16"/>
        <end position="421"/>
    </location>
</feature>
<dbReference type="PANTHER" id="PTHR10357:SF179">
    <property type="entry name" value="NEUTRAL AND BASIC AMINO ACID TRANSPORT PROTEIN RBAT"/>
    <property type="match status" value="1"/>
</dbReference>
<reference evidence="4 5" key="1">
    <citation type="submission" date="2021-08" db="EMBL/GenBank/DDBJ databases">
        <title>Draft genome sequence of Mycolicibacterium sp. NGTWS1702 strain.</title>
        <authorList>
            <person name="Matsumoto M."/>
            <person name="Tang B.C.C."/>
            <person name="Machida Y."/>
            <person name="Matoyama H."/>
            <person name="Kishihara T."/>
            <person name="Sato S."/>
            <person name="Kondo I."/>
            <person name="Sano M."/>
            <person name="Kato G."/>
        </authorList>
    </citation>
    <scope>NUCLEOTIDE SEQUENCE [LARGE SCALE GENOMIC DNA]</scope>
    <source>
        <strain evidence="4 5">NGTWSNA01</strain>
    </source>
</reference>
<dbReference type="SUPFAM" id="SSF51445">
    <property type="entry name" value="(Trans)glycosidases"/>
    <property type="match status" value="1"/>
</dbReference>
<comment type="caution">
    <text evidence="4">The sequence shown here is derived from an EMBL/GenBank/DDBJ whole genome shotgun (WGS) entry which is preliminary data.</text>
</comment>
<evidence type="ECO:0000256" key="2">
    <source>
        <dbReference type="ARBA" id="ARBA00023235"/>
    </source>
</evidence>
<dbReference type="Pfam" id="PF00128">
    <property type="entry name" value="Alpha-amylase"/>
    <property type="match status" value="1"/>
</dbReference>
<protein>
    <submittedName>
        <fullName evidence="4">Alpha-glucosidase</fullName>
    </submittedName>
</protein>
<dbReference type="SMART" id="SM00642">
    <property type="entry name" value="Aamy"/>
    <property type="match status" value="1"/>
</dbReference>
<dbReference type="InterPro" id="IPR045857">
    <property type="entry name" value="O16G_dom_2"/>
</dbReference>
<keyword evidence="2" id="KW-0413">Isomerase</keyword>
<dbReference type="Gene3D" id="3.20.20.80">
    <property type="entry name" value="Glycosidases"/>
    <property type="match status" value="1"/>
</dbReference>
<dbReference type="Proteomes" id="UP001060504">
    <property type="component" value="Unassembled WGS sequence"/>
</dbReference>
<dbReference type="CDD" id="cd11332">
    <property type="entry name" value="AmyAc_OligoGlu_TS"/>
    <property type="match status" value="1"/>
</dbReference>
<dbReference type="EMBL" id="BPRH01002965">
    <property type="protein sequence ID" value="GJF19612.1"/>
    <property type="molecule type" value="Genomic_DNA"/>
</dbReference>
<organism evidence="4 5">
    <name type="scientific">Mycolicibacterium cyprinidarum</name>
    <dbReference type="NCBI Taxonomy" id="2860311"/>
    <lineage>
        <taxon>Bacteria</taxon>
        <taxon>Bacillati</taxon>
        <taxon>Actinomycetota</taxon>
        <taxon>Actinomycetes</taxon>
        <taxon>Mycobacteriales</taxon>
        <taxon>Mycobacteriaceae</taxon>
        <taxon>Mycolicibacterium</taxon>
    </lineage>
</organism>
<dbReference type="InterPro" id="IPR006047">
    <property type="entry name" value="GH13_cat_dom"/>
</dbReference>
<evidence type="ECO:0000259" key="3">
    <source>
        <dbReference type="SMART" id="SM00642"/>
    </source>
</evidence>
<evidence type="ECO:0000313" key="4">
    <source>
        <dbReference type="EMBL" id="GJF19612.1"/>
    </source>
</evidence>
<evidence type="ECO:0000313" key="5">
    <source>
        <dbReference type="Proteomes" id="UP001060504"/>
    </source>
</evidence>
<gene>
    <name evidence="4" type="primary">malZ</name>
    <name evidence="4" type="ORF">NGTWS1702_28370</name>
</gene>
<proteinExistence type="inferred from homology"/>
<comment type="similarity">
    <text evidence="1">Belongs to the glycosyl hydrolase 13 family.</text>
</comment>